<evidence type="ECO:0000256" key="4">
    <source>
        <dbReference type="ARBA" id="ARBA00022729"/>
    </source>
</evidence>
<dbReference type="Gene3D" id="3.40.50.1820">
    <property type="entry name" value="alpha/beta hydrolase"/>
    <property type="match status" value="1"/>
</dbReference>
<evidence type="ECO:0000256" key="5">
    <source>
        <dbReference type="ARBA" id="ARBA00022801"/>
    </source>
</evidence>
<evidence type="ECO:0000313" key="10">
    <source>
        <dbReference type="Proteomes" id="UP000759443"/>
    </source>
</evidence>
<evidence type="ECO:0000256" key="7">
    <source>
        <dbReference type="ARBA" id="ARBA00023326"/>
    </source>
</evidence>
<proteinExistence type="predicted"/>
<name>A0ABS4DSM2_9HYPH</name>
<dbReference type="Proteomes" id="UP000759443">
    <property type="component" value="Unassembled WGS sequence"/>
</dbReference>
<evidence type="ECO:0000256" key="8">
    <source>
        <dbReference type="SAM" id="SignalP"/>
    </source>
</evidence>
<dbReference type="InterPro" id="IPR043595">
    <property type="entry name" value="FaeB/C/D"/>
</dbReference>
<sequence length="364" mass="38368">MCGIVAAALALIGLSTVTAQAAGCGLKLEPGRHDLTIESHGVERHAVYFVPSSYDGKRKVPLVFDFHGSNSYPAGQLNRSHWDKVGEREGAMVIALQGSLTGSLKGMHAWNVPGVKPIKGIKAEGLDDIAFISDAVRYAKDNFCVDPNRIFASGYSGGGRMLSQYICSGNDAFAAAGFVVSLRAGMPEKEEDGHWRPRKASCHPVKAISIIAFSGLKDNVNPFAGGGGSYWQYGGEVAVKRWAEIDSCKSKPVVEAGEQVSVTSYAGCVDGARVTSYTIADSGHAWPSQRVRFQLAADGDQPIREVDATSRMWNFFRNSGTGGLMAGNTVDPSCPDGAVAGQGKACGKQPSAIATPVAIGPDDL</sequence>
<protein>
    <submittedName>
        <fullName evidence="9">Polyhydroxybutyrate depolymerase</fullName>
    </submittedName>
</protein>
<feature type="chain" id="PRO_5045835595" evidence="8">
    <location>
        <begin position="22"/>
        <end position="364"/>
    </location>
</feature>
<keyword evidence="5" id="KW-0378">Hydrolase</keyword>
<keyword evidence="4 8" id="KW-0732">Signal</keyword>
<dbReference type="RefSeq" id="WP_209941247.1">
    <property type="nucleotide sequence ID" value="NZ_JAGGJU010000001.1"/>
</dbReference>
<dbReference type="SUPFAM" id="SSF53474">
    <property type="entry name" value="alpha/beta-Hydrolases"/>
    <property type="match status" value="1"/>
</dbReference>
<organism evidence="9 10">
    <name type="scientific">Rhizobium halophytocola</name>
    <dbReference type="NCBI Taxonomy" id="735519"/>
    <lineage>
        <taxon>Bacteria</taxon>
        <taxon>Pseudomonadati</taxon>
        <taxon>Pseudomonadota</taxon>
        <taxon>Alphaproteobacteria</taxon>
        <taxon>Hyphomicrobiales</taxon>
        <taxon>Rhizobiaceae</taxon>
        <taxon>Rhizobium/Agrobacterium group</taxon>
        <taxon>Rhizobium</taxon>
    </lineage>
</organism>
<evidence type="ECO:0000256" key="2">
    <source>
        <dbReference type="ARBA" id="ARBA00022525"/>
    </source>
</evidence>
<evidence type="ECO:0000256" key="1">
    <source>
        <dbReference type="ARBA" id="ARBA00004613"/>
    </source>
</evidence>
<keyword evidence="7" id="KW-0624">Polysaccharide degradation</keyword>
<comment type="subcellular location">
    <subcellularLocation>
        <location evidence="1">Secreted</location>
    </subcellularLocation>
</comment>
<dbReference type="InterPro" id="IPR029058">
    <property type="entry name" value="AB_hydrolase_fold"/>
</dbReference>
<keyword evidence="10" id="KW-1185">Reference proteome</keyword>
<keyword evidence="2" id="KW-0964">Secreted</keyword>
<evidence type="ECO:0000256" key="3">
    <source>
        <dbReference type="ARBA" id="ARBA00022651"/>
    </source>
</evidence>
<feature type="signal peptide" evidence="8">
    <location>
        <begin position="1"/>
        <end position="21"/>
    </location>
</feature>
<dbReference type="PANTHER" id="PTHR38050:SF2">
    <property type="entry name" value="FERULOYL ESTERASE C-RELATED"/>
    <property type="match status" value="1"/>
</dbReference>
<comment type="caution">
    <text evidence="9">The sequence shown here is derived from an EMBL/GenBank/DDBJ whole genome shotgun (WGS) entry which is preliminary data.</text>
</comment>
<evidence type="ECO:0000256" key="6">
    <source>
        <dbReference type="ARBA" id="ARBA00023277"/>
    </source>
</evidence>
<accession>A0ABS4DSM2</accession>
<keyword evidence="3" id="KW-0858">Xylan degradation</keyword>
<gene>
    <name evidence="9" type="ORF">J2Z17_000111</name>
</gene>
<evidence type="ECO:0000313" key="9">
    <source>
        <dbReference type="EMBL" id="MBP1848694.1"/>
    </source>
</evidence>
<reference evidence="9 10" key="1">
    <citation type="submission" date="2021-03" db="EMBL/GenBank/DDBJ databases">
        <title>Genomic Encyclopedia of Type Strains, Phase IV (KMG-IV): sequencing the most valuable type-strain genomes for metagenomic binning, comparative biology and taxonomic classification.</title>
        <authorList>
            <person name="Goeker M."/>
        </authorList>
    </citation>
    <scope>NUCLEOTIDE SEQUENCE [LARGE SCALE GENOMIC DNA]</scope>
    <source>
        <strain evidence="9 10">DSM 21600</strain>
    </source>
</reference>
<dbReference type="EMBL" id="JAGGJU010000001">
    <property type="protein sequence ID" value="MBP1848694.1"/>
    <property type="molecule type" value="Genomic_DNA"/>
</dbReference>
<dbReference type="PANTHER" id="PTHR38050">
    <property type="match status" value="1"/>
</dbReference>
<keyword evidence="6" id="KW-0119">Carbohydrate metabolism</keyword>